<dbReference type="STRING" id="1385369.N825_27145"/>
<comment type="caution">
    <text evidence="2">The sequence shown here is derived from an EMBL/GenBank/DDBJ whole genome shotgun (WGS) entry which is preliminary data.</text>
</comment>
<accession>W9GRN1</accession>
<proteinExistence type="predicted"/>
<dbReference type="EMBL" id="AVFL01000044">
    <property type="protein sequence ID" value="EWY36424.1"/>
    <property type="molecule type" value="Genomic_DNA"/>
</dbReference>
<dbReference type="CDD" id="cd01029">
    <property type="entry name" value="TOPRIM_primases"/>
    <property type="match status" value="1"/>
</dbReference>
<organism evidence="2 3">
    <name type="scientific">Skermanella stibiiresistens SB22</name>
    <dbReference type="NCBI Taxonomy" id="1385369"/>
    <lineage>
        <taxon>Bacteria</taxon>
        <taxon>Pseudomonadati</taxon>
        <taxon>Pseudomonadota</taxon>
        <taxon>Alphaproteobacteria</taxon>
        <taxon>Rhodospirillales</taxon>
        <taxon>Azospirillaceae</taxon>
        <taxon>Skermanella</taxon>
    </lineage>
</organism>
<dbReference type="Pfam" id="PF13362">
    <property type="entry name" value="Toprim_3"/>
    <property type="match status" value="1"/>
</dbReference>
<gene>
    <name evidence="2" type="ORF">N825_27145</name>
</gene>
<sequence length="996" mass="108553">MLVVATDLAGNVHGLQAIRLDATSGKRVKLSAGSIASNKAVGWLSGGDGDVILTEGPEDAISIHAARRSGMVGAAFGGVKRLVGSVPPGRRVIIAAQNDPPESRAAKSLTEACDLLMAAGHDVWVARPPQGIKDANDLLRTGGVSAVRAMLDAAGPVVPPGGPKQTPPFPTETVVDPKPYWPSTDVDGVTAHAELQILIEDWMCAVERWLDARDHAADQRDAFLNDGMSEKERRKAKRDIKRSIARAFPGVDLERPPRLQVAAAAGLGKSSGLREAYLRHPRLWRRQFHGFLPTVKLARDFEDAMRDAMGVSPTAPLVVLHRGRDHEAELGNAPCARWKASRRLAGKVPSLFGAMCERGETKCPHFSACAYIDNYQTQGPGLHLFVHDHLTKAKPLNFPKADFAFVDEDATQALLTHSVVGAAILSDPSTYQTAALTNEQDDAASLGNRLLVAITSGAPMLAAIRKANITTKELKTLADWTQPTDQGPEISPAMSDEAIEAIAEKLTPHHGEIVGRIVRQIASELRHDRDIAHGVVYGDGNLHLHRHSRVRAAPKGIPLLIIDADADLGVNRVLFGDNLTGHAIKAKRLGRVVQVRNATLAKSYIAPETAFSAPTDRQVEHAKALRARILAWIASKAKGKRVLVVTNKPVRVAFTGEPTGRIPVSIDFQGATWSHYGAVLGVDAWRDHDVVILIGREQMSAVAGERQARAIHCDDPEPLNLTGGYRKAMRCHRMRDGSSVPVEVHEHEDARVQARVEAKRERGMAQAIDRLRLIHGRPDREILILSNLPLPGVTVDRMMTLDELLEGGTTLERLVDHARREWGVLPLVPDFLVQHAPGIVSSRRTAERLVAEFKTANPLIECYLPVGGFKLGRFWTMGQRRPSSVILFGDTPTAAGIAALERLVGNVTIQIPADEVERSPNVDRPVQEDPIVVEPAAVEMDFERLLAAYGREAIINRWPIVEQEGAEIRDRRPMIWKVSSKVSSKLTYVGRIGVPR</sequence>
<keyword evidence="3" id="KW-1185">Reference proteome</keyword>
<dbReference type="Gene3D" id="3.40.1360.10">
    <property type="match status" value="1"/>
</dbReference>
<evidence type="ECO:0000259" key="1">
    <source>
        <dbReference type="Pfam" id="PF13362"/>
    </source>
</evidence>
<protein>
    <recommendedName>
        <fullName evidence="1">Toprim domain-containing protein</fullName>
    </recommendedName>
</protein>
<dbReference type="InterPro" id="IPR034154">
    <property type="entry name" value="TOPRIM_DnaG/twinkle"/>
</dbReference>
<dbReference type="Proteomes" id="UP000019486">
    <property type="component" value="Unassembled WGS sequence"/>
</dbReference>
<evidence type="ECO:0000313" key="2">
    <source>
        <dbReference type="EMBL" id="EWY36424.1"/>
    </source>
</evidence>
<name>W9GRN1_9PROT</name>
<evidence type="ECO:0000313" key="3">
    <source>
        <dbReference type="Proteomes" id="UP000019486"/>
    </source>
</evidence>
<dbReference type="InterPro" id="IPR006171">
    <property type="entry name" value="TOPRIM_dom"/>
</dbReference>
<dbReference type="AlphaFoldDB" id="W9GRN1"/>
<feature type="domain" description="Toprim" evidence="1">
    <location>
        <begin position="51"/>
        <end position="143"/>
    </location>
</feature>
<reference evidence="2 3" key="1">
    <citation type="submission" date="2013-08" db="EMBL/GenBank/DDBJ databases">
        <title>The genome sequence of Skermanella stibiiresistens.</title>
        <authorList>
            <person name="Zhu W."/>
            <person name="Wang G."/>
        </authorList>
    </citation>
    <scope>NUCLEOTIDE SEQUENCE [LARGE SCALE GENOMIC DNA]</scope>
    <source>
        <strain evidence="2 3">SB22</strain>
    </source>
</reference>